<name>A0A397IJN6_9GLOM</name>
<keyword evidence="2" id="KW-1185">Reference proteome</keyword>
<comment type="caution">
    <text evidence="1">The sequence shown here is derived from an EMBL/GenBank/DDBJ whole genome shotgun (WGS) entry which is preliminary data.</text>
</comment>
<reference evidence="1 2" key="1">
    <citation type="submission" date="2018-08" db="EMBL/GenBank/DDBJ databases">
        <title>Genome and evolution of the arbuscular mycorrhizal fungus Diversispora epigaea (formerly Glomus versiforme) and its bacterial endosymbionts.</title>
        <authorList>
            <person name="Sun X."/>
            <person name="Fei Z."/>
            <person name="Harrison M."/>
        </authorList>
    </citation>
    <scope>NUCLEOTIDE SEQUENCE [LARGE SCALE GENOMIC DNA]</scope>
    <source>
        <strain evidence="1 2">IT104</strain>
    </source>
</reference>
<organism evidence="1 2">
    <name type="scientific">Diversispora epigaea</name>
    <dbReference type="NCBI Taxonomy" id="1348612"/>
    <lineage>
        <taxon>Eukaryota</taxon>
        <taxon>Fungi</taxon>
        <taxon>Fungi incertae sedis</taxon>
        <taxon>Mucoromycota</taxon>
        <taxon>Glomeromycotina</taxon>
        <taxon>Glomeromycetes</taxon>
        <taxon>Diversisporales</taxon>
        <taxon>Diversisporaceae</taxon>
        <taxon>Diversispora</taxon>
    </lineage>
</organism>
<sequence length="104" mass="12140">MSNGSHRCTCNLLITHGYSCRHFYKILRLSSNAKWHIGLISSRWYKDDKIIFDTNDINQHSPISLCNTIDSEIINYGNNFNLEHIKKVRGNEVFTLKLQELNNN</sequence>
<protein>
    <recommendedName>
        <fullName evidence="3">SWIM-type domain-containing protein</fullName>
    </recommendedName>
</protein>
<evidence type="ECO:0000313" key="2">
    <source>
        <dbReference type="Proteomes" id="UP000266861"/>
    </source>
</evidence>
<proteinExistence type="predicted"/>
<dbReference type="Proteomes" id="UP000266861">
    <property type="component" value="Unassembled WGS sequence"/>
</dbReference>
<dbReference type="EMBL" id="PQFF01000215">
    <property type="protein sequence ID" value="RHZ73243.1"/>
    <property type="molecule type" value="Genomic_DNA"/>
</dbReference>
<gene>
    <name evidence="1" type="ORF">Glove_232g104</name>
</gene>
<evidence type="ECO:0008006" key="3">
    <source>
        <dbReference type="Google" id="ProtNLM"/>
    </source>
</evidence>
<dbReference type="AlphaFoldDB" id="A0A397IJN6"/>
<evidence type="ECO:0000313" key="1">
    <source>
        <dbReference type="EMBL" id="RHZ73243.1"/>
    </source>
</evidence>
<accession>A0A397IJN6</accession>
<dbReference type="OrthoDB" id="2441061at2759"/>